<protein>
    <recommendedName>
        <fullName evidence="4">Zinc-ribbon domain-containing protein</fullName>
    </recommendedName>
</protein>
<keyword evidence="3" id="KW-1185">Reference proteome</keyword>
<dbReference type="RefSeq" id="WP_200805324.1">
    <property type="nucleotide sequence ID" value="NZ_FUWG01000026.1"/>
</dbReference>
<proteinExistence type="predicted"/>
<dbReference type="Proteomes" id="UP000190423">
    <property type="component" value="Unassembled WGS sequence"/>
</dbReference>
<organism evidence="2 3">
    <name type="scientific">Treponema porcinum</name>
    <dbReference type="NCBI Taxonomy" id="261392"/>
    <lineage>
        <taxon>Bacteria</taxon>
        <taxon>Pseudomonadati</taxon>
        <taxon>Spirochaetota</taxon>
        <taxon>Spirochaetia</taxon>
        <taxon>Spirochaetales</taxon>
        <taxon>Treponemataceae</taxon>
        <taxon>Treponema</taxon>
    </lineage>
</organism>
<reference evidence="2 3" key="1">
    <citation type="submission" date="2017-02" db="EMBL/GenBank/DDBJ databases">
        <authorList>
            <person name="Peterson S.W."/>
        </authorList>
    </citation>
    <scope>NUCLEOTIDE SEQUENCE [LARGE SCALE GENOMIC DNA]</scope>
    <source>
        <strain evidence="2 3">ATCC BAA-908</strain>
    </source>
</reference>
<dbReference type="EMBL" id="FUWG01000026">
    <property type="protein sequence ID" value="SJZ77105.1"/>
    <property type="molecule type" value="Genomic_DNA"/>
</dbReference>
<name>A0A1T4NDA4_TREPO</name>
<keyword evidence="1" id="KW-0812">Transmembrane</keyword>
<feature type="transmembrane region" description="Helical" evidence="1">
    <location>
        <begin position="31"/>
        <end position="50"/>
    </location>
</feature>
<dbReference type="GeneID" id="78317505"/>
<gene>
    <name evidence="2" type="ORF">SAMN02745149_02240</name>
</gene>
<keyword evidence="1" id="KW-0472">Membrane</keyword>
<dbReference type="AlphaFoldDB" id="A0A1T4NDA4"/>
<evidence type="ECO:0008006" key="4">
    <source>
        <dbReference type="Google" id="ProtNLM"/>
    </source>
</evidence>
<sequence length="135" mass="14731">MGAIIGGILWIILCALTATLAERKGHKGIGYFLLALFLSPLIGLIIVACISNKTQKLCPYCKKAIDIHATVCGFCGKELTKKNSTNAEKEKWISERIVELISTGKTATDAKIQAEAEYSVEKNNKEENKSTEANE</sequence>
<keyword evidence="1" id="KW-1133">Transmembrane helix</keyword>
<evidence type="ECO:0000313" key="3">
    <source>
        <dbReference type="Proteomes" id="UP000190423"/>
    </source>
</evidence>
<evidence type="ECO:0000256" key="1">
    <source>
        <dbReference type="SAM" id="Phobius"/>
    </source>
</evidence>
<accession>A0A1T4NDA4</accession>
<evidence type="ECO:0000313" key="2">
    <source>
        <dbReference type="EMBL" id="SJZ77105.1"/>
    </source>
</evidence>
<dbReference type="STRING" id="261392.SAMN02745149_02240"/>